<keyword evidence="9" id="KW-1185">Reference proteome</keyword>
<accession>A0ABN0D6A6</accession>
<feature type="transmembrane region" description="Helical" evidence="6">
    <location>
        <begin position="339"/>
        <end position="363"/>
    </location>
</feature>
<feature type="transmembrane region" description="Helical" evidence="6">
    <location>
        <begin position="404"/>
        <end position="426"/>
    </location>
</feature>
<feature type="domain" description="Major facilitator superfamily (MFS) profile" evidence="7">
    <location>
        <begin position="20"/>
        <end position="430"/>
    </location>
</feature>
<evidence type="ECO:0000256" key="2">
    <source>
        <dbReference type="ARBA" id="ARBA00022448"/>
    </source>
</evidence>
<dbReference type="PANTHER" id="PTHR23508">
    <property type="entry name" value="CARBOXYLIC ACID TRANSPORTER PROTEIN HOMOLOG"/>
    <property type="match status" value="1"/>
</dbReference>
<comment type="subcellular location">
    <subcellularLocation>
        <location evidence="1">Cell membrane</location>
        <topology evidence="1">Multi-pass membrane protein</topology>
    </subcellularLocation>
</comment>
<evidence type="ECO:0000256" key="5">
    <source>
        <dbReference type="ARBA" id="ARBA00023136"/>
    </source>
</evidence>
<reference evidence="8 9" key="1">
    <citation type="submission" date="2011-05" db="EMBL/GenBank/DDBJ databases">
        <authorList>
            <person name="Durkin A.S."/>
            <person name="Kim M."/>
            <person name="Radune D."/>
            <person name="Hostetler J."/>
            <person name="Torralba M."/>
            <person name="Gillis M."/>
            <person name="Methe B."/>
            <person name="Sutton G."/>
            <person name="Nelson K.E."/>
        </authorList>
    </citation>
    <scope>NUCLEOTIDE SEQUENCE [LARGE SCALE GENOMIC DNA]</scope>
    <source>
        <strain evidence="8 9">F0423</strain>
    </source>
</reference>
<protein>
    <submittedName>
        <fullName evidence="8">Transporter, major facilitator family protein</fullName>
    </submittedName>
</protein>
<feature type="transmembrane region" description="Helical" evidence="6">
    <location>
        <begin position="147"/>
        <end position="165"/>
    </location>
</feature>
<dbReference type="Proteomes" id="UP000006035">
    <property type="component" value="Unassembled WGS sequence"/>
</dbReference>
<evidence type="ECO:0000256" key="6">
    <source>
        <dbReference type="SAM" id="Phobius"/>
    </source>
</evidence>
<feature type="transmembrane region" description="Helical" evidence="6">
    <location>
        <begin position="257"/>
        <end position="278"/>
    </location>
</feature>
<dbReference type="EMBL" id="AFTL01000014">
    <property type="protein sequence ID" value="EGS37066.1"/>
    <property type="molecule type" value="Genomic_DNA"/>
</dbReference>
<dbReference type="InterPro" id="IPR036259">
    <property type="entry name" value="MFS_trans_sf"/>
</dbReference>
<dbReference type="RefSeq" id="WP_003715610.1">
    <property type="nucleotide sequence ID" value="NZ_AFTL01000014.1"/>
</dbReference>
<sequence>MNNLKKDYKKAPVSPVHRGIFLALILGQISCGYALGISGTGLAQAQTVIPLSDFWVGLIGAGSLIGLAGSAIMGTIADRFGRKGMLMVNMYLFSVLSLLQLTTTNPWLLLLLRILIGLMIAIDYTVGNAWLVEWMPEKVSGRFQSHLIIYWTIGFIGSYIAGITITGFGAANWQVILASSAVPGLITAIYRSLYRLPASPSWVATHVNNDEAQQLIQENLGRKWGLSKKLLASKAPAKISWKILLTKEYRRQTLVGGLFYACQAFSFFGISIFLPLLLSGMKLGSGHLSGIIYNLCVLVGVLAGSCAFKLLSRRAMLLACFFLPTFSLVAMILGTQLAAGLQLAIFAFFATTLSAGLVLDYPYPTELFDLKVRATGVGACITISRIGAASGTFLLPILTNLGGARLAMIVCAVVLIIGGFICLLWAPETSPRYQKSAN</sequence>
<keyword evidence="4 6" id="KW-1133">Transmembrane helix</keyword>
<dbReference type="InterPro" id="IPR020846">
    <property type="entry name" value="MFS_dom"/>
</dbReference>
<feature type="transmembrane region" description="Helical" evidence="6">
    <location>
        <begin position="107"/>
        <end position="126"/>
    </location>
</feature>
<dbReference type="Pfam" id="PF00083">
    <property type="entry name" value="Sugar_tr"/>
    <property type="match status" value="1"/>
</dbReference>
<keyword evidence="3 6" id="KW-0812">Transmembrane</keyword>
<feature type="transmembrane region" description="Helical" evidence="6">
    <location>
        <begin position="20"/>
        <end position="42"/>
    </location>
</feature>
<evidence type="ECO:0000256" key="3">
    <source>
        <dbReference type="ARBA" id="ARBA00022692"/>
    </source>
</evidence>
<feature type="transmembrane region" description="Helical" evidence="6">
    <location>
        <begin position="315"/>
        <end position="333"/>
    </location>
</feature>
<feature type="transmembrane region" description="Helical" evidence="6">
    <location>
        <begin position="375"/>
        <end position="398"/>
    </location>
</feature>
<dbReference type="PANTHER" id="PTHR23508:SF10">
    <property type="entry name" value="CARBOXYLIC ACID TRANSPORTER PROTEIN HOMOLOG"/>
    <property type="match status" value="1"/>
</dbReference>
<evidence type="ECO:0000313" key="8">
    <source>
        <dbReference type="EMBL" id="EGS37066.1"/>
    </source>
</evidence>
<feature type="transmembrane region" description="Helical" evidence="6">
    <location>
        <begin position="84"/>
        <end position="101"/>
    </location>
</feature>
<evidence type="ECO:0000256" key="1">
    <source>
        <dbReference type="ARBA" id="ARBA00004651"/>
    </source>
</evidence>
<dbReference type="InterPro" id="IPR005828">
    <property type="entry name" value="MFS_sugar_transport-like"/>
</dbReference>
<organism evidence="8 9">
    <name type="scientific">Limosilactobacillus oris F0423</name>
    <dbReference type="NCBI Taxonomy" id="944562"/>
    <lineage>
        <taxon>Bacteria</taxon>
        <taxon>Bacillati</taxon>
        <taxon>Bacillota</taxon>
        <taxon>Bacilli</taxon>
        <taxon>Lactobacillales</taxon>
        <taxon>Lactobacillaceae</taxon>
        <taxon>Limosilactobacillus</taxon>
    </lineage>
</organism>
<feature type="transmembrane region" description="Helical" evidence="6">
    <location>
        <begin position="290"/>
        <end position="308"/>
    </location>
</feature>
<evidence type="ECO:0000313" key="9">
    <source>
        <dbReference type="Proteomes" id="UP000006035"/>
    </source>
</evidence>
<name>A0ABN0D6A6_9LACO</name>
<proteinExistence type="predicted"/>
<dbReference type="SUPFAM" id="SSF103473">
    <property type="entry name" value="MFS general substrate transporter"/>
    <property type="match status" value="1"/>
</dbReference>
<dbReference type="Gene3D" id="1.20.1250.20">
    <property type="entry name" value="MFS general substrate transporter like domains"/>
    <property type="match status" value="1"/>
</dbReference>
<evidence type="ECO:0000259" key="7">
    <source>
        <dbReference type="PROSITE" id="PS50850"/>
    </source>
</evidence>
<keyword evidence="5 6" id="KW-0472">Membrane</keyword>
<keyword evidence="2" id="KW-0813">Transport</keyword>
<evidence type="ECO:0000256" key="4">
    <source>
        <dbReference type="ARBA" id="ARBA00022989"/>
    </source>
</evidence>
<gene>
    <name evidence="8" type="ORF">HMPREF9102_1689</name>
</gene>
<comment type="caution">
    <text evidence="8">The sequence shown here is derived from an EMBL/GenBank/DDBJ whole genome shotgun (WGS) entry which is preliminary data.</text>
</comment>
<feature type="transmembrane region" description="Helical" evidence="6">
    <location>
        <begin position="54"/>
        <end position="77"/>
    </location>
</feature>
<dbReference type="PROSITE" id="PS50850">
    <property type="entry name" value="MFS"/>
    <property type="match status" value="1"/>
</dbReference>